<dbReference type="GO" id="GO:0043005">
    <property type="term" value="C:neuron projection"/>
    <property type="evidence" value="ECO:0007669"/>
    <property type="project" value="TreeGrafter"/>
</dbReference>
<dbReference type="VEuPathDB" id="VectorBase:LOC119165420"/>
<evidence type="ECO:0000256" key="4">
    <source>
        <dbReference type="ARBA" id="ARBA00022989"/>
    </source>
</evidence>
<feature type="transmembrane region" description="Helical" evidence="10">
    <location>
        <begin position="176"/>
        <end position="200"/>
    </location>
</feature>
<feature type="transmembrane region" description="Helical" evidence="10">
    <location>
        <begin position="20"/>
        <end position="40"/>
    </location>
</feature>
<evidence type="ECO:0000313" key="12">
    <source>
        <dbReference type="EMBL" id="KAH8031241.1"/>
    </source>
</evidence>
<evidence type="ECO:0000259" key="11">
    <source>
        <dbReference type="PROSITE" id="PS50262"/>
    </source>
</evidence>
<comment type="subcellular location">
    <subcellularLocation>
        <location evidence="1">Membrane</location>
        <topology evidence="1">Multi-pass membrane protein</topology>
    </subcellularLocation>
</comment>
<keyword evidence="13" id="KW-1185">Reference proteome</keyword>
<evidence type="ECO:0000256" key="7">
    <source>
        <dbReference type="ARBA" id="ARBA00023170"/>
    </source>
</evidence>
<keyword evidence="3 9" id="KW-0812">Transmembrane</keyword>
<feature type="domain" description="G-protein coupled receptors family 1 profile" evidence="11">
    <location>
        <begin position="76"/>
        <end position="318"/>
    </location>
</feature>
<accession>A0A9J6EAG1</accession>
<dbReference type="PROSITE" id="PS00237">
    <property type="entry name" value="G_PROTEIN_RECEP_F1_1"/>
    <property type="match status" value="1"/>
</dbReference>
<comment type="caution">
    <text evidence="12">The sequence shown here is derived from an EMBL/GenBank/DDBJ whole genome shotgun (WGS) entry which is preliminary data.</text>
</comment>
<dbReference type="GO" id="GO:0005886">
    <property type="term" value="C:plasma membrane"/>
    <property type="evidence" value="ECO:0007669"/>
    <property type="project" value="TreeGrafter"/>
</dbReference>
<evidence type="ECO:0000256" key="5">
    <source>
        <dbReference type="ARBA" id="ARBA00023040"/>
    </source>
</evidence>
<dbReference type="Gene3D" id="3.60.20.10">
    <property type="entry name" value="Glutamine Phosphoribosylpyrophosphate, subunit 1, domain 1"/>
    <property type="match status" value="1"/>
</dbReference>
<keyword evidence="5 9" id="KW-0297">G-protein coupled receptor</keyword>
<evidence type="ECO:0000256" key="9">
    <source>
        <dbReference type="RuleBase" id="RU000688"/>
    </source>
</evidence>
<feature type="transmembrane region" description="Helical" evidence="10">
    <location>
        <begin position="60"/>
        <end position="85"/>
    </location>
</feature>
<sequence>MAGSKNMPNGCLEPGYCDLFLCIILYFALVMLAAFLAAYYSLPINDTSSYGGGRSGAAAALFGLLYAVVFALGVSGNALVCVAVLRRHTMRTVTNLLVANLALSDILLCALAVPFTPLYLFLGRWPFGAALCHLVPYAQSVSVYVSSLTLTAIAVHRFRAVVHPLRPRLLRPGSCGILCVALWVASALLTLPYAAFVRLVRHGRTAYCEEVWPSLRGRQLFGALTTAAQFVLPLGVVGGCYVRVGQRLRGRRRRSAHRTQLMLLAMVLAFALAWLPLNACNLLADFHSASLGWPMGDVLFLAAHAAAMSSTCYDPLLYAWFNDNFRKQFVRMLHPDPQQNTVLETLRSDDPRSLRLPRRLLFPFFGLLLSYAGSHAKEGATSLEEYEVGQTSHYPNQQGGWSPKGGLLLQVKCSEQDVDCGPATVGLKSDANAALLALKEAASVLAVPEGKIVAIDKHVGVSFAGSVADARTLSDSMRIECQKHRSNYDAPLSIGGLATFLGNQIYAATRSSDRLPYKVGLLMAGYDHLGPHIYQACSPTGDTLECKAMAIGDHSQSARTYLEEHLDEFKLCNLVELVQHGLRALRSCLPAGDKLTTANVSIAIVGQSHDFTIYEDNSVAPYWQTPVRGAIKRLQRSVRCRLHREGARVGVHMSTKAMTALLWKAHTGGGESRAAAAECEGGAGSGA</sequence>
<evidence type="ECO:0000256" key="3">
    <source>
        <dbReference type="ARBA" id="ARBA00022692"/>
    </source>
</evidence>
<evidence type="ECO:0000256" key="8">
    <source>
        <dbReference type="ARBA" id="ARBA00023224"/>
    </source>
</evidence>
<keyword evidence="6 10" id="KW-0472">Membrane</keyword>
<dbReference type="SMART" id="SM01381">
    <property type="entry name" value="7TM_GPCR_Srsx"/>
    <property type="match status" value="1"/>
</dbReference>
<dbReference type="PRINTS" id="PR01012">
    <property type="entry name" value="NRPEPTIDEYR"/>
</dbReference>
<dbReference type="CDD" id="cd15203">
    <property type="entry name" value="7tmA_NPYR-like"/>
    <property type="match status" value="1"/>
</dbReference>
<organism evidence="12 13">
    <name type="scientific">Rhipicephalus microplus</name>
    <name type="common">Cattle tick</name>
    <name type="synonym">Boophilus microplus</name>
    <dbReference type="NCBI Taxonomy" id="6941"/>
    <lineage>
        <taxon>Eukaryota</taxon>
        <taxon>Metazoa</taxon>
        <taxon>Ecdysozoa</taxon>
        <taxon>Arthropoda</taxon>
        <taxon>Chelicerata</taxon>
        <taxon>Arachnida</taxon>
        <taxon>Acari</taxon>
        <taxon>Parasitiformes</taxon>
        <taxon>Ixodida</taxon>
        <taxon>Ixodoidea</taxon>
        <taxon>Ixodidae</taxon>
        <taxon>Rhipicephalinae</taxon>
        <taxon>Rhipicephalus</taxon>
        <taxon>Boophilus</taxon>
    </lineage>
</organism>
<feature type="transmembrane region" description="Helical" evidence="10">
    <location>
        <begin position="299"/>
        <end position="321"/>
    </location>
</feature>
<feature type="transmembrane region" description="Helical" evidence="10">
    <location>
        <begin position="261"/>
        <end position="279"/>
    </location>
</feature>
<dbReference type="Pfam" id="PF00001">
    <property type="entry name" value="7tm_1"/>
    <property type="match status" value="1"/>
</dbReference>
<dbReference type="GO" id="GO:0004983">
    <property type="term" value="F:neuropeptide Y receptor activity"/>
    <property type="evidence" value="ECO:0007669"/>
    <property type="project" value="InterPro"/>
</dbReference>
<keyword evidence="7 9" id="KW-0675">Receptor</keyword>
<evidence type="ECO:0000313" key="13">
    <source>
        <dbReference type="Proteomes" id="UP000821866"/>
    </source>
</evidence>
<protein>
    <recommendedName>
        <fullName evidence="11">G-protein coupled receptors family 1 profile domain-containing protein</fullName>
    </recommendedName>
</protein>
<dbReference type="AlphaFoldDB" id="A0A9J6EAG1"/>
<proteinExistence type="inferred from homology"/>
<dbReference type="PANTHER" id="PTHR24235">
    <property type="entry name" value="NEUROPEPTIDE Y RECEPTOR"/>
    <property type="match status" value="1"/>
</dbReference>
<dbReference type="PROSITE" id="PS50262">
    <property type="entry name" value="G_PROTEIN_RECEP_F1_2"/>
    <property type="match status" value="1"/>
</dbReference>
<dbReference type="GO" id="GO:0042923">
    <property type="term" value="F:neuropeptide binding"/>
    <property type="evidence" value="ECO:0007669"/>
    <property type="project" value="TreeGrafter"/>
</dbReference>
<dbReference type="PANTHER" id="PTHR24235:SF29">
    <property type="entry name" value="GH23382P"/>
    <property type="match status" value="1"/>
</dbReference>
<dbReference type="Gene3D" id="1.20.1070.10">
    <property type="entry name" value="Rhodopsin 7-helix transmembrane proteins"/>
    <property type="match status" value="1"/>
</dbReference>
<feature type="transmembrane region" description="Helical" evidence="10">
    <location>
        <begin position="134"/>
        <end position="155"/>
    </location>
</feature>
<dbReference type="PRINTS" id="PR00237">
    <property type="entry name" value="GPCRRHODOPSN"/>
</dbReference>
<evidence type="ECO:0000256" key="1">
    <source>
        <dbReference type="ARBA" id="ARBA00004141"/>
    </source>
</evidence>
<dbReference type="VEuPathDB" id="VectorBase:LOC119165421"/>
<evidence type="ECO:0000256" key="2">
    <source>
        <dbReference type="ARBA" id="ARBA00010663"/>
    </source>
</evidence>
<reference evidence="12" key="1">
    <citation type="journal article" date="2020" name="Cell">
        <title>Large-Scale Comparative Analyses of Tick Genomes Elucidate Their Genetic Diversity and Vector Capacities.</title>
        <authorList>
            <consortium name="Tick Genome and Microbiome Consortium (TIGMIC)"/>
            <person name="Jia N."/>
            <person name="Wang J."/>
            <person name="Shi W."/>
            <person name="Du L."/>
            <person name="Sun Y."/>
            <person name="Zhan W."/>
            <person name="Jiang J.F."/>
            <person name="Wang Q."/>
            <person name="Zhang B."/>
            <person name="Ji P."/>
            <person name="Bell-Sakyi L."/>
            <person name="Cui X.M."/>
            <person name="Yuan T.T."/>
            <person name="Jiang B.G."/>
            <person name="Yang W.F."/>
            <person name="Lam T.T."/>
            <person name="Chang Q.C."/>
            <person name="Ding S.J."/>
            <person name="Wang X.J."/>
            <person name="Zhu J.G."/>
            <person name="Ruan X.D."/>
            <person name="Zhao L."/>
            <person name="Wei J.T."/>
            <person name="Ye R.Z."/>
            <person name="Que T.C."/>
            <person name="Du C.H."/>
            <person name="Zhou Y.H."/>
            <person name="Cheng J.X."/>
            <person name="Dai P.F."/>
            <person name="Guo W.B."/>
            <person name="Han X.H."/>
            <person name="Huang E.J."/>
            <person name="Li L.F."/>
            <person name="Wei W."/>
            <person name="Gao Y.C."/>
            <person name="Liu J.Z."/>
            <person name="Shao H.Z."/>
            <person name="Wang X."/>
            <person name="Wang C.C."/>
            <person name="Yang T.C."/>
            <person name="Huo Q.B."/>
            <person name="Li W."/>
            <person name="Chen H.Y."/>
            <person name="Chen S.E."/>
            <person name="Zhou L.G."/>
            <person name="Ni X.B."/>
            <person name="Tian J.H."/>
            <person name="Sheng Y."/>
            <person name="Liu T."/>
            <person name="Pan Y.S."/>
            <person name="Xia L.Y."/>
            <person name="Li J."/>
            <person name="Zhao F."/>
            <person name="Cao W.C."/>
        </authorList>
    </citation>
    <scope>NUCLEOTIDE SEQUENCE</scope>
    <source>
        <strain evidence="12">Rmic-2018</strain>
    </source>
</reference>
<name>A0A9J6EAG1_RHIMP</name>
<dbReference type="EMBL" id="JABSTU010000005">
    <property type="protein sequence ID" value="KAH8031241.1"/>
    <property type="molecule type" value="Genomic_DNA"/>
</dbReference>
<dbReference type="InterPro" id="IPR000611">
    <property type="entry name" value="NPY_rcpt"/>
</dbReference>
<evidence type="ECO:0000256" key="10">
    <source>
        <dbReference type="SAM" id="Phobius"/>
    </source>
</evidence>
<dbReference type="InterPro" id="IPR001353">
    <property type="entry name" value="Proteasome_sua/b"/>
</dbReference>
<keyword evidence="8 9" id="KW-0807">Transducer</keyword>
<reference evidence="12" key="2">
    <citation type="submission" date="2021-09" db="EMBL/GenBank/DDBJ databases">
        <authorList>
            <person name="Jia N."/>
            <person name="Wang J."/>
            <person name="Shi W."/>
            <person name="Du L."/>
            <person name="Sun Y."/>
            <person name="Zhan W."/>
            <person name="Jiang J."/>
            <person name="Wang Q."/>
            <person name="Zhang B."/>
            <person name="Ji P."/>
            <person name="Sakyi L.B."/>
            <person name="Cui X."/>
            <person name="Yuan T."/>
            <person name="Jiang B."/>
            <person name="Yang W."/>
            <person name="Lam T.T.-Y."/>
            <person name="Chang Q."/>
            <person name="Ding S."/>
            <person name="Wang X."/>
            <person name="Zhu J."/>
            <person name="Ruan X."/>
            <person name="Zhao L."/>
            <person name="Wei J."/>
            <person name="Que T."/>
            <person name="Du C."/>
            <person name="Cheng J."/>
            <person name="Dai P."/>
            <person name="Han X."/>
            <person name="Huang E."/>
            <person name="Gao Y."/>
            <person name="Liu J."/>
            <person name="Shao H."/>
            <person name="Ye R."/>
            <person name="Li L."/>
            <person name="Wei W."/>
            <person name="Wang X."/>
            <person name="Wang C."/>
            <person name="Huo Q."/>
            <person name="Li W."/>
            <person name="Guo W."/>
            <person name="Chen H."/>
            <person name="Chen S."/>
            <person name="Zhou L."/>
            <person name="Zhou L."/>
            <person name="Ni X."/>
            <person name="Tian J."/>
            <person name="Zhou Y."/>
            <person name="Sheng Y."/>
            <person name="Liu T."/>
            <person name="Pan Y."/>
            <person name="Xia L."/>
            <person name="Li J."/>
            <person name="Zhao F."/>
            <person name="Cao W."/>
        </authorList>
    </citation>
    <scope>NUCLEOTIDE SEQUENCE</scope>
    <source>
        <strain evidence="12">Rmic-2018</strain>
        <tissue evidence="12">Larvae</tissue>
    </source>
</reference>
<dbReference type="Pfam" id="PF00227">
    <property type="entry name" value="Proteasome"/>
    <property type="match status" value="1"/>
</dbReference>
<evidence type="ECO:0000256" key="6">
    <source>
        <dbReference type="ARBA" id="ARBA00023136"/>
    </source>
</evidence>
<comment type="similarity">
    <text evidence="2 9">Belongs to the G-protein coupled receptor 1 family.</text>
</comment>
<dbReference type="SUPFAM" id="SSF56235">
    <property type="entry name" value="N-terminal nucleophile aminohydrolases (Ntn hydrolases)"/>
    <property type="match status" value="1"/>
</dbReference>
<feature type="transmembrane region" description="Helical" evidence="10">
    <location>
        <begin position="97"/>
        <end position="122"/>
    </location>
</feature>
<keyword evidence="4 10" id="KW-1133">Transmembrane helix</keyword>
<dbReference type="Proteomes" id="UP000821866">
    <property type="component" value="Chromosome 3"/>
</dbReference>
<dbReference type="InterPro" id="IPR017452">
    <property type="entry name" value="GPCR_Rhodpsn_7TM"/>
</dbReference>
<dbReference type="InterPro" id="IPR029055">
    <property type="entry name" value="Ntn_hydrolases_N"/>
</dbReference>
<dbReference type="InterPro" id="IPR000276">
    <property type="entry name" value="GPCR_Rhodpsn"/>
</dbReference>
<dbReference type="GO" id="GO:0051603">
    <property type="term" value="P:proteolysis involved in protein catabolic process"/>
    <property type="evidence" value="ECO:0007669"/>
    <property type="project" value="InterPro"/>
</dbReference>
<gene>
    <name evidence="12" type="ORF">HPB51_014077</name>
</gene>
<feature type="transmembrane region" description="Helical" evidence="10">
    <location>
        <begin position="220"/>
        <end position="241"/>
    </location>
</feature>
<dbReference type="SUPFAM" id="SSF81321">
    <property type="entry name" value="Family A G protein-coupled receptor-like"/>
    <property type="match status" value="1"/>
</dbReference>
<dbReference type="GO" id="GO:0005839">
    <property type="term" value="C:proteasome core complex"/>
    <property type="evidence" value="ECO:0007669"/>
    <property type="project" value="InterPro"/>
</dbReference>